<proteinExistence type="predicted"/>
<keyword evidence="3" id="KW-1185">Reference proteome</keyword>
<feature type="compositionally biased region" description="Polar residues" evidence="1">
    <location>
        <begin position="140"/>
        <end position="150"/>
    </location>
</feature>
<name>A0A016V4P7_9BILA</name>
<dbReference type="AlphaFoldDB" id="A0A016V4P7"/>
<feature type="region of interest" description="Disordered" evidence="1">
    <location>
        <begin position="128"/>
        <end position="152"/>
    </location>
</feature>
<dbReference type="EMBL" id="JARK01001353">
    <property type="protein sequence ID" value="EYC22425.1"/>
    <property type="molecule type" value="Genomic_DNA"/>
</dbReference>
<comment type="caution">
    <text evidence="2">The sequence shown here is derived from an EMBL/GenBank/DDBJ whole genome shotgun (WGS) entry which is preliminary data.</text>
</comment>
<feature type="compositionally biased region" description="Pro residues" evidence="1">
    <location>
        <begin position="87"/>
        <end position="96"/>
    </location>
</feature>
<feature type="compositionally biased region" description="Pro residues" evidence="1">
    <location>
        <begin position="39"/>
        <end position="48"/>
    </location>
</feature>
<protein>
    <submittedName>
        <fullName evidence="2">Uncharacterized protein</fullName>
    </submittedName>
</protein>
<reference evidence="3" key="1">
    <citation type="journal article" date="2015" name="Nat. Genet.">
        <title>The genome and transcriptome of the zoonotic hookworm Ancylostoma ceylanicum identify infection-specific gene families.</title>
        <authorList>
            <person name="Schwarz E.M."/>
            <person name="Hu Y."/>
            <person name="Antoshechkin I."/>
            <person name="Miller M.M."/>
            <person name="Sternberg P.W."/>
            <person name="Aroian R.V."/>
        </authorList>
    </citation>
    <scope>NUCLEOTIDE SEQUENCE</scope>
    <source>
        <strain evidence="3">HY135</strain>
    </source>
</reference>
<feature type="region of interest" description="Disordered" evidence="1">
    <location>
        <begin position="1"/>
        <end position="113"/>
    </location>
</feature>
<accession>A0A016V4P7</accession>
<dbReference type="OrthoDB" id="442731at2759"/>
<evidence type="ECO:0000256" key="1">
    <source>
        <dbReference type="SAM" id="MobiDB-lite"/>
    </source>
</evidence>
<evidence type="ECO:0000313" key="3">
    <source>
        <dbReference type="Proteomes" id="UP000024635"/>
    </source>
</evidence>
<evidence type="ECO:0000313" key="2">
    <source>
        <dbReference type="EMBL" id="EYC22425.1"/>
    </source>
</evidence>
<gene>
    <name evidence="2" type="primary">Acey_s0017.g3341</name>
    <name evidence="2" type="ORF">Y032_0017g3341</name>
</gene>
<dbReference type="Proteomes" id="UP000024635">
    <property type="component" value="Unassembled WGS sequence"/>
</dbReference>
<sequence>MSCHFKDGVIDDNGNAVGRGISTLPLPHPSECTPVEMRGPPPAWMPPHPPDRDHDYENNYEDPEDIRERGTLPLPHPSECTPVEMRGPPPAWMPPHPPDRDHDYENNYEDPEDIRERELSSRDLLLTTAATAPPPKYNSYEMSLSQQRRSGMTREPLAPALDDWTSLAEGQTVLHKNADGAYYIPSGSGR</sequence>
<organism evidence="2 3">
    <name type="scientific">Ancylostoma ceylanicum</name>
    <dbReference type="NCBI Taxonomy" id="53326"/>
    <lineage>
        <taxon>Eukaryota</taxon>
        <taxon>Metazoa</taxon>
        <taxon>Ecdysozoa</taxon>
        <taxon>Nematoda</taxon>
        <taxon>Chromadorea</taxon>
        <taxon>Rhabditida</taxon>
        <taxon>Rhabditina</taxon>
        <taxon>Rhabditomorpha</taxon>
        <taxon>Strongyloidea</taxon>
        <taxon>Ancylostomatidae</taxon>
        <taxon>Ancylostomatinae</taxon>
        <taxon>Ancylostoma</taxon>
    </lineage>
</organism>